<evidence type="ECO:0000259" key="11">
    <source>
        <dbReference type="PROSITE" id="PS50163"/>
    </source>
</evidence>
<keyword evidence="7 8" id="KW-0742">SOS response</keyword>
<dbReference type="InterPro" id="IPR023400">
    <property type="entry name" value="RecA_C_sf"/>
</dbReference>
<gene>
    <name evidence="7" type="primary">recA</name>
    <name evidence="12" type="ORF">AT15_06980</name>
</gene>
<dbReference type="PROSITE" id="PS50162">
    <property type="entry name" value="RECA_2"/>
    <property type="match status" value="1"/>
</dbReference>
<dbReference type="GO" id="GO:0009432">
    <property type="term" value="P:SOS response"/>
    <property type="evidence" value="ECO:0007669"/>
    <property type="project" value="UniProtKB-UniRule"/>
</dbReference>
<dbReference type="Proteomes" id="UP000077339">
    <property type="component" value="Unassembled WGS sequence"/>
</dbReference>
<evidence type="ECO:0000256" key="2">
    <source>
        <dbReference type="ARBA" id="ARBA00015553"/>
    </source>
</evidence>
<sequence length="352" mass="38103">MISKEKKNALERAIKEIEKQYGKGSVMLYGDQENRSNVEVVSSGSLSLDIALGVGGYPRGRVIEIYGAESSGKTTIALHAIAEVQKAGGIAAFVDAEHALDMSYARALGIDVDSLLISQPDYGEQALEIVEGLVRSNAVDLVVVDSVAALVPRAEIEGSMGELQVGLQARLMSQALRKIAGTVSKSRSIVMFINQTRMKIGVVYGNPETTTGGVALKFYSSVRLEVRRSSALREGNEVIGNEVTIKVVKNKVAPPFKDTKVDLIYGKGIDHNNELFNLGVKEGMIERKGAWYTYISEDGKEISLGQGKNNGVEFLSSNPQLLLEIENRIRSKYELPLVKPEGEGKEEGNGGK</sequence>
<dbReference type="Pfam" id="PF21096">
    <property type="entry name" value="RecA_C"/>
    <property type="match status" value="1"/>
</dbReference>
<dbReference type="GO" id="GO:0140664">
    <property type="term" value="F:ATP-dependent DNA damage sensor activity"/>
    <property type="evidence" value="ECO:0007669"/>
    <property type="project" value="InterPro"/>
</dbReference>
<dbReference type="PRINTS" id="PR00142">
    <property type="entry name" value="RECA"/>
</dbReference>
<dbReference type="GO" id="GO:0003684">
    <property type="term" value="F:damaged DNA binding"/>
    <property type="evidence" value="ECO:0007669"/>
    <property type="project" value="UniProtKB-UniRule"/>
</dbReference>
<dbReference type="SUPFAM" id="SSF54752">
    <property type="entry name" value="RecA protein, C-terminal domain"/>
    <property type="match status" value="1"/>
</dbReference>
<evidence type="ECO:0000256" key="4">
    <source>
        <dbReference type="ARBA" id="ARBA00022840"/>
    </source>
</evidence>
<keyword evidence="4 7" id="KW-0067">ATP-binding</keyword>
<name>A0A182C728_9BACT</name>
<dbReference type="SUPFAM" id="SSF52540">
    <property type="entry name" value="P-loop containing nucleoside triphosphate hydrolases"/>
    <property type="match status" value="1"/>
</dbReference>
<evidence type="ECO:0000313" key="12">
    <source>
        <dbReference type="EMBL" id="OAA31234.1"/>
    </source>
</evidence>
<dbReference type="FunFam" id="3.40.50.300:FF:000087">
    <property type="entry name" value="Recombinase RecA"/>
    <property type="match status" value="1"/>
</dbReference>
<dbReference type="PANTHER" id="PTHR45900:SF1">
    <property type="entry name" value="MITOCHONDRIAL DNA REPAIR PROTEIN RECA HOMOLOG-RELATED"/>
    <property type="match status" value="1"/>
</dbReference>
<dbReference type="NCBIfam" id="TIGR02012">
    <property type="entry name" value="tigrfam_recA"/>
    <property type="match status" value="1"/>
</dbReference>
<dbReference type="CDD" id="cd00983">
    <property type="entry name" value="RecA"/>
    <property type="match status" value="1"/>
</dbReference>
<evidence type="ECO:0000256" key="7">
    <source>
        <dbReference type="HAMAP-Rule" id="MF_00268"/>
    </source>
</evidence>
<evidence type="ECO:0000256" key="3">
    <source>
        <dbReference type="ARBA" id="ARBA00022741"/>
    </source>
</evidence>
<dbReference type="PATRIC" id="fig|1453497.3.peg.1392"/>
<dbReference type="InterPro" id="IPR013765">
    <property type="entry name" value="DNA_recomb/repair_RecA"/>
</dbReference>
<dbReference type="GO" id="GO:0005524">
    <property type="term" value="F:ATP binding"/>
    <property type="evidence" value="ECO:0007669"/>
    <property type="project" value="UniProtKB-UniRule"/>
</dbReference>
<reference evidence="12 13" key="1">
    <citation type="submission" date="2014-02" db="EMBL/GenBank/DDBJ databases">
        <title>Kosmotoga genome sequencing.</title>
        <authorList>
            <person name="Pollo S.M."/>
            <person name="Charchuk R."/>
            <person name="Nesbo C.L."/>
        </authorList>
    </citation>
    <scope>NUCLEOTIDE SEQUENCE [LARGE SCALE GENOMIC DNA]</scope>
    <source>
        <strain evidence="12 13">S304</strain>
    </source>
</reference>
<comment type="function">
    <text evidence="7">Can catalyze the hydrolysis of ATP in the presence of single-stranded DNA, the ATP-dependent uptake of single-stranded DNA by duplex DNA, and the ATP-dependent hybridization of homologous single-stranded DNAs. It interacts with LexA causing its activation and leading to its autocatalytic cleavage.</text>
</comment>
<dbReference type="AlphaFoldDB" id="A0A182C728"/>
<dbReference type="InterPro" id="IPR049261">
    <property type="entry name" value="RecA-like_C"/>
</dbReference>
<keyword evidence="5 7" id="KW-0238">DNA-binding</keyword>
<dbReference type="GO" id="GO:0003697">
    <property type="term" value="F:single-stranded DNA binding"/>
    <property type="evidence" value="ECO:0007669"/>
    <property type="project" value="UniProtKB-UniRule"/>
</dbReference>
<evidence type="ECO:0000256" key="1">
    <source>
        <dbReference type="ARBA" id="ARBA00009391"/>
    </source>
</evidence>
<dbReference type="PROSITE" id="PS50163">
    <property type="entry name" value="RECA_3"/>
    <property type="match status" value="1"/>
</dbReference>
<keyword evidence="7 9" id="KW-0227">DNA damage</keyword>
<feature type="domain" description="RecA family profile 1" evidence="10">
    <location>
        <begin position="37"/>
        <end position="196"/>
    </location>
</feature>
<keyword evidence="13" id="KW-1185">Reference proteome</keyword>
<dbReference type="GO" id="GO:0006310">
    <property type="term" value="P:DNA recombination"/>
    <property type="evidence" value="ECO:0007669"/>
    <property type="project" value="UniProtKB-UniRule"/>
</dbReference>
<dbReference type="PROSITE" id="PS00321">
    <property type="entry name" value="RECA_1"/>
    <property type="match status" value="1"/>
</dbReference>
<dbReference type="GO" id="GO:0006281">
    <property type="term" value="P:DNA repair"/>
    <property type="evidence" value="ECO:0007669"/>
    <property type="project" value="UniProtKB-UniRule"/>
</dbReference>
<evidence type="ECO:0000256" key="5">
    <source>
        <dbReference type="ARBA" id="ARBA00023125"/>
    </source>
</evidence>
<feature type="binding site" evidence="7">
    <location>
        <begin position="67"/>
        <end position="74"/>
    </location>
    <ligand>
        <name>ATP</name>
        <dbReference type="ChEBI" id="CHEBI:30616"/>
    </ligand>
</feature>
<dbReference type="InterPro" id="IPR049428">
    <property type="entry name" value="RecA-like_N"/>
</dbReference>
<dbReference type="InterPro" id="IPR020587">
    <property type="entry name" value="RecA_monomer-monomer_interface"/>
</dbReference>
<comment type="similarity">
    <text evidence="1 7 9">Belongs to the RecA family.</text>
</comment>
<dbReference type="InterPro" id="IPR020584">
    <property type="entry name" value="DNA_recomb/repair_RecA_CS"/>
</dbReference>
<keyword evidence="6 7" id="KW-0233">DNA recombination</keyword>
<dbReference type="RefSeq" id="WP_068346208.1">
    <property type="nucleotide sequence ID" value="NZ_JFHK01000004.1"/>
</dbReference>
<dbReference type="STRING" id="1453497.AT15_06980"/>
<dbReference type="SMART" id="SM00382">
    <property type="entry name" value="AAA"/>
    <property type="match status" value="1"/>
</dbReference>
<dbReference type="PANTHER" id="PTHR45900">
    <property type="entry name" value="RECA"/>
    <property type="match status" value="1"/>
</dbReference>
<evidence type="ECO:0000256" key="8">
    <source>
        <dbReference type="RuleBase" id="RU000526"/>
    </source>
</evidence>
<protein>
    <recommendedName>
        <fullName evidence="2 7">Protein RecA</fullName>
    </recommendedName>
    <alternativeName>
        <fullName evidence="7 8">Recombinase A</fullName>
    </alternativeName>
</protein>
<dbReference type="InterPro" id="IPR003593">
    <property type="entry name" value="AAA+_ATPase"/>
</dbReference>
<keyword evidence="7 8" id="KW-0234">DNA repair</keyword>
<evidence type="ECO:0000313" key="13">
    <source>
        <dbReference type="Proteomes" id="UP000077339"/>
    </source>
</evidence>
<dbReference type="GO" id="GO:0005829">
    <property type="term" value="C:cytosol"/>
    <property type="evidence" value="ECO:0007669"/>
    <property type="project" value="TreeGrafter"/>
</dbReference>
<accession>A0A182C728</accession>
<dbReference type="HAMAP" id="MF_00268">
    <property type="entry name" value="RecA"/>
    <property type="match status" value="1"/>
</dbReference>
<proteinExistence type="inferred from homology"/>
<dbReference type="Pfam" id="PF00154">
    <property type="entry name" value="RecA_N"/>
    <property type="match status" value="1"/>
</dbReference>
<dbReference type="InterPro" id="IPR027417">
    <property type="entry name" value="P-loop_NTPase"/>
</dbReference>
<comment type="caution">
    <text evidence="12">The sequence shown here is derived from an EMBL/GenBank/DDBJ whole genome shotgun (WGS) entry which is preliminary data.</text>
</comment>
<keyword evidence="3 7" id="KW-0547">Nucleotide-binding</keyword>
<feature type="domain" description="RecA family profile 2" evidence="11">
    <location>
        <begin position="201"/>
        <end position="274"/>
    </location>
</feature>
<evidence type="ECO:0000256" key="6">
    <source>
        <dbReference type="ARBA" id="ARBA00023172"/>
    </source>
</evidence>
<evidence type="ECO:0000256" key="9">
    <source>
        <dbReference type="RuleBase" id="RU004527"/>
    </source>
</evidence>
<keyword evidence="7" id="KW-0963">Cytoplasm</keyword>
<dbReference type="Gene3D" id="3.40.50.300">
    <property type="entry name" value="P-loop containing nucleotide triphosphate hydrolases"/>
    <property type="match status" value="1"/>
</dbReference>
<dbReference type="InterPro" id="IPR020588">
    <property type="entry name" value="RecA_ATP-bd"/>
</dbReference>
<evidence type="ECO:0000259" key="10">
    <source>
        <dbReference type="PROSITE" id="PS50162"/>
    </source>
</evidence>
<comment type="subcellular location">
    <subcellularLocation>
        <location evidence="7">Cytoplasm</location>
    </subcellularLocation>
</comment>
<dbReference type="OrthoDB" id="9776733at2"/>
<organism evidence="12 13">
    <name type="scientific">Kosmotoga arenicorallina S304</name>
    <dbReference type="NCBI Taxonomy" id="1453497"/>
    <lineage>
        <taxon>Bacteria</taxon>
        <taxon>Thermotogati</taxon>
        <taxon>Thermotogota</taxon>
        <taxon>Thermotogae</taxon>
        <taxon>Kosmotogales</taxon>
        <taxon>Kosmotogaceae</taxon>
        <taxon>Kosmotoga</taxon>
    </lineage>
</organism>
<dbReference type="EMBL" id="JFHK01000004">
    <property type="protein sequence ID" value="OAA31234.1"/>
    <property type="molecule type" value="Genomic_DNA"/>
</dbReference>